<dbReference type="RefSeq" id="WP_212531353.1">
    <property type="nucleotide sequence ID" value="NZ_JAGSOG010000167.1"/>
</dbReference>
<sequence>MTQATPSYAPTDLTVPTRYRDRATYDKDAVHAVLDEALHCTIAFQRDGRPMTLPTLHARVGETLYVHGSTGGRFALLDGEPISISVTLLDALVLARSWFHHSLGYRSVVAMGDARVVRDAQERYDAMAALVDKIYPGRTTQSRPPAPKELAATAIVALDLEAVSLKRRGDQVADDEADLDGPYWAGSVPLRTVREAAVPTGDLDPAIALPAALH</sequence>
<dbReference type="SUPFAM" id="SSF50475">
    <property type="entry name" value="FMN-binding split barrel"/>
    <property type="match status" value="1"/>
</dbReference>
<name>A0A941EUV8_9ACTN</name>
<dbReference type="AlphaFoldDB" id="A0A941EUV8"/>
<comment type="caution">
    <text evidence="1">The sequence shown here is derived from an EMBL/GenBank/DDBJ whole genome shotgun (WGS) entry which is preliminary data.</text>
</comment>
<dbReference type="Pfam" id="PF12900">
    <property type="entry name" value="Pyridox_ox_2"/>
    <property type="match status" value="1"/>
</dbReference>
<evidence type="ECO:0000313" key="2">
    <source>
        <dbReference type="Proteomes" id="UP000675781"/>
    </source>
</evidence>
<gene>
    <name evidence="1" type="ORF">KDL01_26635</name>
</gene>
<protein>
    <submittedName>
        <fullName evidence="1">Pyridoxamine 5'-phosphate oxidase family protein</fullName>
    </submittedName>
</protein>
<reference evidence="1" key="1">
    <citation type="submission" date="2021-04" db="EMBL/GenBank/DDBJ databases">
        <title>Genome based classification of Actinospica acidithermotolerans sp. nov., an actinobacterium isolated from an Indonesian hot spring.</title>
        <authorList>
            <person name="Kusuma A.B."/>
            <person name="Putra K.E."/>
            <person name="Nafisah S."/>
            <person name="Loh J."/>
            <person name="Nouioui I."/>
            <person name="Goodfellow M."/>
        </authorList>
    </citation>
    <scope>NUCLEOTIDE SEQUENCE</scope>
    <source>
        <strain evidence="1">CSCA 57</strain>
    </source>
</reference>
<evidence type="ECO:0000313" key="1">
    <source>
        <dbReference type="EMBL" id="MBR7836883.1"/>
    </source>
</evidence>
<dbReference type="EMBL" id="JAGSOG010000167">
    <property type="protein sequence ID" value="MBR7836883.1"/>
    <property type="molecule type" value="Genomic_DNA"/>
</dbReference>
<dbReference type="Proteomes" id="UP000675781">
    <property type="component" value="Unassembled WGS sequence"/>
</dbReference>
<dbReference type="InterPro" id="IPR024747">
    <property type="entry name" value="Pyridox_Oxase-rel"/>
</dbReference>
<dbReference type="InterPro" id="IPR012349">
    <property type="entry name" value="Split_barrel_FMN-bd"/>
</dbReference>
<proteinExistence type="predicted"/>
<organism evidence="1 2">
    <name type="scientific">Actinospica durhamensis</name>
    <dbReference type="NCBI Taxonomy" id="1508375"/>
    <lineage>
        <taxon>Bacteria</taxon>
        <taxon>Bacillati</taxon>
        <taxon>Actinomycetota</taxon>
        <taxon>Actinomycetes</taxon>
        <taxon>Catenulisporales</taxon>
        <taxon>Actinospicaceae</taxon>
        <taxon>Actinospica</taxon>
    </lineage>
</organism>
<keyword evidence="2" id="KW-1185">Reference proteome</keyword>
<accession>A0A941EUV8</accession>
<dbReference type="Gene3D" id="2.30.110.10">
    <property type="entry name" value="Electron Transport, Fmn-binding Protein, Chain A"/>
    <property type="match status" value="1"/>
</dbReference>
<dbReference type="PANTHER" id="PTHR34071">
    <property type="entry name" value="5-NITROIMIDAZOLE ANTIBIOTICS RESISTANCE PROTEIN, NIMA-FAMILY-RELATED PROTEIN-RELATED"/>
    <property type="match status" value="1"/>
</dbReference>
<dbReference type="PANTHER" id="PTHR34071:SF2">
    <property type="entry name" value="FLAVIN-NUCLEOTIDE-BINDING PROTEIN"/>
    <property type="match status" value="1"/>
</dbReference>